<dbReference type="GO" id="GO:0016757">
    <property type="term" value="F:glycosyltransferase activity"/>
    <property type="evidence" value="ECO:0007669"/>
    <property type="project" value="UniProtKB-UniRule"/>
</dbReference>
<dbReference type="GO" id="GO:0016779">
    <property type="term" value="F:nucleotidyltransferase activity"/>
    <property type="evidence" value="ECO:0007669"/>
    <property type="project" value="UniProtKB-UniRule"/>
</dbReference>
<keyword evidence="1 6" id="KW-1277">Toxin-antitoxin system</keyword>
<dbReference type="InterPro" id="IPR029494">
    <property type="entry name" value="DarT"/>
</dbReference>
<dbReference type="STRING" id="399739.Pmen_0565"/>
<gene>
    <name evidence="8" type="ordered locus">Pmen_0565</name>
</gene>
<dbReference type="GO" id="GO:0003677">
    <property type="term" value="F:DNA binding"/>
    <property type="evidence" value="ECO:0007669"/>
    <property type="project" value="UniProtKB-UniRule"/>
</dbReference>
<dbReference type="EMBL" id="CP000680">
    <property type="protein sequence ID" value="ABP83335.1"/>
    <property type="molecule type" value="Genomic_DNA"/>
</dbReference>
<evidence type="ECO:0000256" key="6">
    <source>
        <dbReference type="PROSITE-ProRule" id="PRU01362"/>
    </source>
</evidence>
<dbReference type="KEGG" id="pmy:Pmen_0565"/>
<evidence type="ECO:0000256" key="5">
    <source>
        <dbReference type="ARBA" id="ARBA00023125"/>
    </source>
</evidence>
<dbReference type="PATRIC" id="fig|399739.8.peg.574"/>
<feature type="active site" description="Proton acceptor" evidence="6">
    <location>
        <position position="56"/>
    </location>
</feature>
<evidence type="ECO:0000313" key="8">
    <source>
        <dbReference type="EMBL" id="ABP83335.1"/>
    </source>
</evidence>
<proteinExistence type="inferred from homology"/>
<feature type="binding site" evidence="6">
    <location>
        <begin position="17"/>
        <end position="19"/>
    </location>
    <ligand>
        <name>NAD(+)</name>
        <dbReference type="ChEBI" id="CHEBI:57540"/>
    </ligand>
</feature>
<name>A4XPR9_ECTM1</name>
<evidence type="ECO:0000256" key="1">
    <source>
        <dbReference type="ARBA" id="ARBA00022649"/>
    </source>
</evidence>
<dbReference type="OrthoDB" id="9813972at2"/>
<feature type="active site" evidence="6">
    <location>
        <position position="169"/>
    </location>
</feature>
<feature type="domain" description="DarT" evidence="7">
    <location>
        <begin position="13"/>
        <end position="216"/>
    </location>
</feature>
<comment type="catalytic activity">
    <reaction evidence="6">
        <text>a thymidine in DNA + NAD(+) = an N-(ADP-alpha-D-ribosyl)-thymidine in DNA + nicotinamide + H(+)</text>
        <dbReference type="Rhea" id="RHEA:71651"/>
        <dbReference type="Rhea" id="RHEA-COMP:13556"/>
        <dbReference type="Rhea" id="RHEA-COMP:18051"/>
        <dbReference type="ChEBI" id="CHEBI:15378"/>
        <dbReference type="ChEBI" id="CHEBI:17154"/>
        <dbReference type="ChEBI" id="CHEBI:57540"/>
        <dbReference type="ChEBI" id="CHEBI:137386"/>
        <dbReference type="ChEBI" id="CHEBI:191199"/>
    </reaction>
</comment>
<keyword evidence="4 6" id="KW-0548">Nucleotidyltransferase</keyword>
<reference evidence="8" key="1">
    <citation type="submission" date="2007-04" db="EMBL/GenBank/DDBJ databases">
        <title>Complete sequence of Pseudomonas mendocina ymp.</title>
        <authorList>
            <consortium name="US DOE Joint Genome Institute"/>
            <person name="Copeland A."/>
            <person name="Lucas S."/>
            <person name="Lapidus A."/>
            <person name="Barry K."/>
            <person name="Glavina del Rio T."/>
            <person name="Dalin E."/>
            <person name="Tice H."/>
            <person name="Pitluck S."/>
            <person name="Kiss H."/>
            <person name="Brettin T."/>
            <person name="Detter J.C."/>
            <person name="Bruce D."/>
            <person name="Han C."/>
            <person name="Schmutz J."/>
            <person name="Larimer F."/>
            <person name="Land M."/>
            <person name="Hauser L."/>
            <person name="Kyrpides N."/>
            <person name="Mikhailova N."/>
            <person name="Hersman L."/>
            <person name="Dubois J."/>
            <person name="Maurice P."/>
            <person name="Richardson P."/>
        </authorList>
    </citation>
    <scope>NUCLEOTIDE SEQUENCE [LARGE SCALE GENOMIC DNA]</scope>
    <source>
        <strain evidence="8">Ymp</strain>
    </source>
</reference>
<keyword evidence="5 6" id="KW-0238">DNA-binding</keyword>
<organism evidence="8">
    <name type="scientific">Ectopseudomonas mendocina (strain ymp)</name>
    <name type="common">Pseudomonas mendocina</name>
    <dbReference type="NCBI Taxonomy" id="399739"/>
    <lineage>
        <taxon>Bacteria</taxon>
        <taxon>Pseudomonadati</taxon>
        <taxon>Pseudomonadota</taxon>
        <taxon>Gammaproteobacteria</taxon>
        <taxon>Pseudomonadales</taxon>
        <taxon>Pseudomonadaceae</taxon>
        <taxon>Ectopseudomonas</taxon>
    </lineage>
</organism>
<dbReference type="AlphaFoldDB" id="A4XPR9"/>
<evidence type="ECO:0000256" key="3">
    <source>
        <dbReference type="ARBA" id="ARBA00022679"/>
    </source>
</evidence>
<dbReference type="eggNOG" id="COG4948">
    <property type="taxonomic scope" value="Bacteria"/>
</dbReference>
<protein>
    <recommendedName>
        <fullName evidence="7">DarT domain-containing protein</fullName>
    </recommendedName>
</protein>
<dbReference type="HOGENOM" id="CLU_113641_0_0_6"/>
<keyword evidence="2 6" id="KW-0328">Glycosyltransferase</keyword>
<evidence type="ECO:0000256" key="4">
    <source>
        <dbReference type="ARBA" id="ARBA00022695"/>
    </source>
</evidence>
<comment type="caution">
    <text evidence="6">Lacks conserved residue(s) required for the propagation of feature annotation.</text>
</comment>
<evidence type="ECO:0000256" key="2">
    <source>
        <dbReference type="ARBA" id="ARBA00022676"/>
    </source>
</evidence>
<dbReference type="PROSITE" id="PS52018">
    <property type="entry name" value="DART"/>
    <property type="match status" value="1"/>
</dbReference>
<keyword evidence="3 6" id="KW-0808">Transferase</keyword>
<accession>A4XPR9</accession>
<sequence length="217" mass="25181">MPNHYPNLNPEKALIWRIVHRDNLVWILDNGLHCASANVQAPNYVVIGNVDLISRRRERTVPVAPGGTLSDYVPFYFTPFSPMMYNIHTGRGEVQQRHNEEICILVSSLRRVHELGLGFAFTDRHAYTPLARYFNELDLLEQLDWPLLQARNFSRNPDDPEQIERYQAEALVHRYLPIEGLLGVVCFTQAVKDRLDAQAQAKGLKLDIRVMPQWYFR</sequence>
<evidence type="ECO:0000259" key="7">
    <source>
        <dbReference type="PROSITE" id="PS52018"/>
    </source>
</evidence>
<dbReference type="Pfam" id="PF14487">
    <property type="entry name" value="DarT"/>
    <property type="match status" value="1"/>
</dbReference>
<comment type="similarity">
    <text evidence="6">Belongs to the DarT ADP-ribosyltransferase family.</text>
</comment>
<feature type="binding site" evidence="6">
    <location>
        <position position="56"/>
    </location>
    <ligand>
        <name>NAD(+)</name>
        <dbReference type="ChEBI" id="CHEBI:57540"/>
    </ligand>
</feature>